<dbReference type="AlphaFoldDB" id="H3AK93"/>
<dbReference type="OMA" id="CATEDHA"/>
<dbReference type="Ensembl" id="ENSLACT00000010141.1">
    <property type="protein sequence ID" value="ENSLACP00000010064.1"/>
    <property type="gene ID" value="ENSLACG00000008871.1"/>
</dbReference>
<dbReference type="Pfam" id="PF00092">
    <property type="entry name" value="VWA"/>
    <property type="match status" value="1"/>
</dbReference>
<dbReference type="InterPro" id="IPR002035">
    <property type="entry name" value="VWF_A"/>
</dbReference>
<dbReference type="InterPro" id="IPR001881">
    <property type="entry name" value="EGF-like_Ca-bd_dom"/>
</dbReference>
<dbReference type="Pfam" id="PF10393">
    <property type="entry name" value="Matrilin_ccoil"/>
    <property type="match status" value="1"/>
</dbReference>
<evidence type="ECO:0000256" key="3">
    <source>
        <dbReference type="ARBA" id="ARBA00022536"/>
    </source>
</evidence>
<dbReference type="EMBL" id="AFYH01116640">
    <property type="status" value="NOT_ANNOTATED_CDS"/>
    <property type="molecule type" value="Genomic_DNA"/>
</dbReference>
<dbReference type="FunFam" id="1.20.5.30:FF:000005">
    <property type="entry name" value="Matrilin 3b"/>
    <property type="match status" value="1"/>
</dbReference>
<dbReference type="SUPFAM" id="SSF53300">
    <property type="entry name" value="vWA-like"/>
    <property type="match status" value="1"/>
</dbReference>
<dbReference type="PROSITE" id="PS50234">
    <property type="entry name" value="VWFA"/>
    <property type="match status" value="1"/>
</dbReference>
<dbReference type="GO" id="GO:0005509">
    <property type="term" value="F:calcium ion binding"/>
    <property type="evidence" value="ECO:0007669"/>
    <property type="project" value="InterPro"/>
</dbReference>
<dbReference type="EMBL" id="AFYH01116643">
    <property type="status" value="NOT_ANNOTATED_CDS"/>
    <property type="molecule type" value="Genomic_DNA"/>
</dbReference>
<dbReference type="Proteomes" id="UP000008672">
    <property type="component" value="Unassembled WGS sequence"/>
</dbReference>
<dbReference type="Gene3D" id="3.40.50.410">
    <property type="entry name" value="von Willebrand factor, type A domain"/>
    <property type="match status" value="1"/>
</dbReference>
<evidence type="ECO:0000256" key="4">
    <source>
        <dbReference type="ARBA" id="ARBA00022729"/>
    </source>
</evidence>
<dbReference type="InterPro" id="IPR050525">
    <property type="entry name" value="ECM_Assembly_Org"/>
</dbReference>
<evidence type="ECO:0000256" key="5">
    <source>
        <dbReference type="ARBA" id="ARBA00022737"/>
    </source>
</evidence>
<dbReference type="SMART" id="SM01279">
    <property type="entry name" value="Matrilin_ccoil"/>
    <property type="match status" value="1"/>
</dbReference>
<reference evidence="12" key="1">
    <citation type="submission" date="2011-08" db="EMBL/GenBank/DDBJ databases">
        <title>The draft genome of Latimeria chalumnae.</title>
        <authorList>
            <person name="Di Palma F."/>
            <person name="Alfoldi J."/>
            <person name="Johnson J."/>
            <person name="Berlin A."/>
            <person name="Gnerre S."/>
            <person name="Jaffe D."/>
            <person name="MacCallum I."/>
            <person name="Young S."/>
            <person name="Walker B.J."/>
            <person name="Lander E."/>
            <person name="Lindblad-Toh K."/>
        </authorList>
    </citation>
    <scope>NUCLEOTIDE SEQUENCE [LARGE SCALE GENOMIC DNA]</scope>
    <source>
        <strain evidence="12">Wild caught</strain>
    </source>
</reference>
<dbReference type="EMBL" id="AFYH01116642">
    <property type="status" value="NOT_ANNOTATED_CDS"/>
    <property type="molecule type" value="Genomic_DNA"/>
</dbReference>
<dbReference type="Gene3D" id="2.10.25.10">
    <property type="entry name" value="Laminin"/>
    <property type="match status" value="6"/>
</dbReference>
<dbReference type="Bgee" id="ENSLACG00000008871">
    <property type="expression patterns" value="Expressed in post-anal tail muscle and 3 other cell types or tissues"/>
</dbReference>
<keyword evidence="12" id="KW-1185">Reference proteome</keyword>
<reference evidence="11" key="3">
    <citation type="submission" date="2025-09" db="UniProtKB">
        <authorList>
            <consortium name="Ensembl"/>
        </authorList>
    </citation>
    <scope>IDENTIFICATION</scope>
</reference>
<evidence type="ECO:0000256" key="2">
    <source>
        <dbReference type="ARBA" id="ARBA00022525"/>
    </source>
</evidence>
<sequence>TEESFVCTCRAGFLLNPDGKTCTKTGYCALNNHGCEHNCVNTEESFICTCCSGFILNPDGKTCKQLGYCALGNHGCEHNCINTEDFYVCSCRTGFILNPDGKTCRRGDLCAENDHGCEHLCLNTGGYYVCQCFEGFVLNDDLKTCSRVDNCALADHGCEHLCLNKEDSYICQCFEGYILNDDGKSCRSKDICNTIDHGCEHVCVNIENGFACKCFEGYILGEDGKSCKRCAEGVLDLVFVIDGSKSLGAHNFEVVKQFITGIVDSLEISPNAARVGVVQYSTKVHTEFTLGSYISGKDVKEAVSQIKYMGKGSMTGHALKHMYENSFTDAEGARLPSSKVPKAVIVFTDGRAQDDVSEWANKAKNSGITMYAIGVGKAIEEELREIASEPQEKHVYYAEDFSSMSDIAEKLKTRICEGIALMHGMSCTNKMHNQLKDTPPPQKKSHKIQLPVAMLVSKLENYYIIPNTKLFQFFGSIKIKYLEKPSGEEQCKCENLVAFQDFANKEVRKLTQRLAEMASRLEALEKNIEFK</sequence>
<keyword evidence="7" id="KW-1015">Disulfide bond</keyword>
<dbReference type="PANTHER" id="PTHR24020">
    <property type="entry name" value="COLLAGEN ALPHA"/>
    <property type="match status" value="1"/>
</dbReference>
<dbReference type="STRING" id="7897.ENSLACP00000010064"/>
<protein>
    <submittedName>
        <fullName evidence="11">Matrilin 2</fullName>
    </submittedName>
</protein>
<evidence type="ECO:0000313" key="12">
    <source>
        <dbReference type="Proteomes" id="UP000008672"/>
    </source>
</evidence>
<organism evidence="11 12">
    <name type="scientific">Latimeria chalumnae</name>
    <name type="common">Coelacanth</name>
    <dbReference type="NCBI Taxonomy" id="7897"/>
    <lineage>
        <taxon>Eukaryota</taxon>
        <taxon>Metazoa</taxon>
        <taxon>Chordata</taxon>
        <taxon>Craniata</taxon>
        <taxon>Vertebrata</taxon>
        <taxon>Euteleostomi</taxon>
        <taxon>Coelacanthiformes</taxon>
        <taxon>Coelacanthidae</taxon>
        <taxon>Latimeria</taxon>
    </lineage>
</organism>
<keyword evidence="8" id="KW-0325">Glycoprotein</keyword>
<dbReference type="PANTHER" id="PTHR24020:SF87">
    <property type="entry name" value="COLLAGEN ALPHA-1(VI) CHAIN-LIKE"/>
    <property type="match status" value="1"/>
</dbReference>
<dbReference type="SUPFAM" id="SSF58002">
    <property type="entry name" value="Chicken cartilage matrix protein"/>
    <property type="match status" value="1"/>
</dbReference>
<keyword evidence="3" id="KW-0245">EGF-like domain</keyword>
<gene>
    <name evidence="11" type="primary">MATN2</name>
</gene>
<name>H3AK93_LATCH</name>
<dbReference type="eggNOG" id="KOG1217">
    <property type="taxonomic scope" value="Eukaryota"/>
</dbReference>
<dbReference type="SMART" id="SM00181">
    <property type="entry name" value="EGF"/>
    <property type="match status" value="5"/>
</dbReference>
<dbReference type="Pfam" id="PF14670">
    <property type="entry name" value="FXa_inhibition"/>
    <property type="match status" value="5"/>
</dbReference>
<evidence type="ECO:0000313" key="11">
    <source>
        <dbReference type="Ensembl" id="ENSLACP00000010064.1"/>
    </source>
</evidence>
<dbReference type="SMART" id="SM00179">
    <property type="entry name" value="EGF_CA"/>
    <property type="match status" value="5"/>
</dbReference>
<dbReference type="PROSITE" id="PS01186">
    <property type="entry name" value="EGF_2"/>
    <property type="match status" value="2"/>
</dbReference>
<reference evidence="11" key="2">
    <citation type="submission" date="2025-08" db="UniProtKB">
        <authorList>
            <consortium name="Ensembl"/>
        </authorList>
    </citation>
    <scope>IDENTIFICATION</scope>
</reference>
<proteinExistence type="predicted"/>
<dbReference type="SUPFAM" id="SSF57196">
    <property type="entry name" value="EGF/Laminin"/>
    <property type="match status" value="2"/>
</dbReference>
<feature type="coiled-coil region" evidence="9">
    <location>
        <begin position="500"/>
        <end position="527"/>
    </location>
</feature>
<dbReference type="EMBL" id="AFYH01116641">
    <property type="status" value="NOT_ANNOTATED_CDS"/>
    <property type="molecule type" value="Genomic_DNA"/>
</dbReference>
<dbReference type="InterPro" id="IPR026823">
    <property type="entry name" value="cEGF"/>
</dbReference>
<dbReference type="FunFam" id="3.40.50.410:FF:000004">
    <property type="entry name" value="collagen alpha-6(VI) chain"/>
    <property type="match status" value="1"/>
</dbReference>
<dbReference type="InterPro" id="IPR036337">
    <property type="entry name" value="Matrilin_CC_sf"/>
</dbReference>
<dbReference type="GO" id="GO:0005576">
    <property type="term" value="C:extracellular region"/>
    <property type="evidence" value="ECO:0007669"/>
    <property type="project" value="UniProtKB-SubCell"/>
</dbReference>
<feature type="domain" description="VWFA" evidence="10">
    <location>
        <begin position="236"/>
        <end position="411"/>
    </location>
</feature>
<dbReference type="InterPro" id="IPR036465">
    <property type="entry name" value="vWFA_dom_sf"/>
</dbReference>
<dbReference type="SMART" id="SM00327">
    <property type="entry name" value="VWA"/>
    <property type="match status" value="1"/>
</dbReference>
<accession>H3AK93</accession>
<dbReference type="InterPro" id="IPR019466">
    <property type="entry name" value="Matrilin_CC_trimer"/>
</dbReference>
<evidence type="ECO:0000259" key="10">
    <source>
        <dbReference type="PROSITE" id="PS50234"/>
    </source>
</evidence>
<evidence type="ECO:0000256" key="8">
    <source>
        <dbReference type="ARBA" id="ARBA00023180"/>
    </source>
</evidence>
<evidence type="ECO:0000256" key="9">
    <source>
        <dbReference type="SAM" id="Coils"/>
    </source>
</evidence>
<dbReference type="InParanoid" id="H3AK93"/>
<dbReference type="InterPro" id="IPR000742">
    <property type="entry name" value="EGF"/>
</dbReference>
<dbReference type="SUPFAM" id="SSF57184">
    <property type="entry name" value="Growth factor receptor domain"/>
    <property type="match status" value="1"/>
</dbReference>
<dbReference type="GeneTree" id="ENSGT00940000158008"/>
<dbReference type="Pfam" id="PF12662">
    <property type="entry name" value="cEGF"/>
    <property type="match status" value="1"/>
</dbReference>
<evidence type="ECO:0000256" key="7">
    <source>
        <dbReference type="ARBA" id="ARBA00023157"/>
    </source>
</evidence>
<dbReference type="PRINTS" id="PR00453">
    <property type="entry name" value="VWFADOMAIN"/>
</dbReference>
<keyword evidence="4" id="KW-0732">Signal</keyword>
<dbReference type="Gene3D" id="1.20.5.30">
    <property type="match status" value="1"/>
</dbReference>
<keyword evidence="5" id="KW-0677">Repeat</keyword>
<evidence type="ECO:0000256" key="6">
    <source>
        <dbReference type="ARBA" id="ARBA00023054"/>
    </source>
</evidence>
<dbReference type="InterPro" id="IPR009030">
    <property type="entry name" value="Growth_fac_rcpt_cys_sf"/>
</dbReference>
<evidence type="ECO:0000256" key="1">
    <source>
        <dbReference type="ARBA" id="ARBA00004613"/>
    </source>
</evidence>
<dbReference type="FunFam" id="2.10.25.10:FF:000041">
    <property type="entry name" value="matrilin-2 isoform X1"/>
    <property type="match status" value="4"/>
</dbReference>
<keyword evidence="6 9" id="KW-0175">Coiled coil</keyword>
<keyword evidence="2" id="KW-0964">Secreted</keyword>
<comment type="subcellular location">
    <subcellularLocation>
        <location evidence="1">Secreted</location>
    </subcellularLocation>
</comment>